<keyword evidence="2" id="KW-1185">Reference proteome</keyword>
<name>A0AA87Z9P6_FICCA</name>
<organism evidence="1 2">
    <name type="scientific">Ficus carica</name>
    <name type="common">Common fig</name>
    <dbReference type="NCBI Taxonomy" id="3494"/>
    <lineage>
        <taxon>Eukaryota</taxon>
        <taxon>Viridiplantae</taxon>
        <taxon>Streptophyta</taxon>
        <taxon>Embryophyta</taxon>
        <taxon>Tracheophyta</taxon>
        <taxon>Spermatophyta</taxon>
        <taxon>Magnoliopsida</taxon>
        <taxon>eudicotyledons</taxon>
        <taxon>Gunneridae</taxon>
        <taxon>Pentapetalae</taxon>
        <taxon>rosids</taxon>
        <taxon>fabids</taxon>
        <taxon>Rosales</taxon>
        <taxon>Moraceae</taxon>
        <taxon>Ficeae</taxon>
        <taxon>Ficus</taxon>
    </lineage>
</organism>
<evidence type="ECO:0000313" key="1">
    <source>
        <dbReference type="EMBL" id="GMN32924.1"/>
    </source>
</evidence>
<dbReference type="Proteomes" id="UP001187192">
    <property type="component" value="Unassembled WGS sequence"/>
</dbReference>
<accession>A0AA87Z9P6</accession>
<dbReference type="AlphaFoldDB" id="A0AA87Z9P6"/>
<evidence type="ECO:0000313" key="2">
    <source>
        <dbReference type="Proteomes" id="UP001187192"/>
    </source>
</evidence>
<proteinExistence type="predicted"/>
<protein>
    <submittedName>
        <fullName evidence="1">Uncharacterized protein</fullName>
    </submittedName>
</protein>
<comment type="caution">
    <text evidence="1">The sequence shown here is derived from an EMBL/GenBank/DDBJ whole genome shotgun (WGS) entry which is preliminary data.</text>
</comment>
<dbReference type="EMBL" id="BTGU01003480">
    <property type="protein sequence ID" value="GMN32924.1"/>
    <property type="molecule type" value="Genomic_DNA"/>
</dbReference>
<gene>
    <name evidence="1" type="ORF">TIFTF001_044738</name>
</gene>
<sequence>MSTKSGDQSEVTVKEIAFGKLVRRLELPTFEGINPDKKLDRGQELGLLLIKRRQRPKRSMSTVLALSPRPKPLKLDLYTKLFGNPHLREKLNYENDDDS</sequence>
<reference evidence="1" key="1">
    <citation type="submission" date="2023-07" db="EMBL/GenBank/DDBJ databases">
        <title>draft genome sequence of fig (Ficus carica).</title>
        <authorList>
            <person name="Takahashi T."/>
            <person name="Nishimura K."/>
        </authorList>
    </citation>
    <scope>NUCLEOTIDE SEQUENCE</scope>
</reference>